<dbReference type="WBParaSite" id="JU765_v2.g6628.t1">
    <property type="protein sequence ID" value="JU765_v2.g6628.t1"/>
    <property type="gene ID" value="JU765_v2.g6628"/>
</dbReference>
<sequence>MMVKGVVLFLGLLGSCLAIYDESIARNKMYPLICAAYSSNPQLCLTNVFSNAQLKRQYNVMCDNFKNDTCSGYSAVSQGDQAIIVSFRGTEGFLQLVSEGVETVFDKKVTSAIGGGISEYFFNGFNMIWNAGMKNDFITLKNQYPGYKIWVTGHSLGGAMASICASTIIGTKLAPANNVYLYTFGQPRTGDKDYSSKHDSLGFAATNRITHHRDIVPHIPTENFKGYYHHMSELFYNNDMSIGQKFVDCEADESNDCSDGNLINLSISDHFDYFNKDIMSYGQNGCIDTFAKVKNAAKV</sequence>
<accession>A0AC34RGB6</accession>
<organism evidence="1 2">
    <name type="scientific">Panagrolaimus sp. JU765</name>
    <dbReference type="NCBI Taxonomy" id="591449"/>
    <lineage>
        <taxon>Eukaryota</taxon>
        <taxon>Metazoa</taxon>
        <taxon>Ecdysozoa</taxon>
        <taxon>Nematoda</taxon>
        <taxon>Chromadorea</taxon>
        <taxon>Rhabditida</taxon>
        <taxon>Tylenchina</taxon>
        <taxon>Panagrolaimomorpha</taxon>
        <taxon>Panagrolaimoidea</taxon>
        <taxon>Panagrolaimidae</taxon>
        <taxon>Panagrolaimus</taxon>
    </lineage>
</organism>
<reference evidence="2" key="1">
    <citation type="submission" date="2022-11" db="UniProtKB">
        <authorList>
            <consortium name="WormBaseParasite"/>
        </authorList>
    </citation>
    <scope>IDENTIFICATION</scope>
</reference>
<proteinExistence type="predicted"/>
<protein>
    <submittedName>
        <fullName evidence="2">Fungal lipase-like domain-containing protein</fullName>
    </submittedName>
</protein>
<evidence type="ECO:0000313" key="2">
    <source>
        <dbReference type="WBParaSite" id="JU765_v2.g6628.t1"/>
    </source>
</evidence>
<name>A0AC34RGB6_9BILA</name>
<evidence type="ECO:0000313" key="1">
    <source>
        <dbReference type="Proteomes" id="UP000887576"/>
    </source>
</evidence>
<dbReference type="Proteomes" id="UP000887576">
    <property type="component" value="Unplaced"/>
</dbReference>